<accession>A0A6M1T5N9</accession>
<comment type="caution">
    <text evidence="3">The sequence shown here is derived from an EMBL/GenBank/DDBJ whole genome shotgun (WGS) entry which is preliminary data.</text>
</comment>
<dbReference type="AlphaFoldDB" id="A0A6M1T5N9"/>
<keyword evidence="1" id="KW-1133">Transmembrane helix</keyword>
<name>A0A6M1T5N9_9BACT</name>
<feature type="transmembrane region" description="Helical" evidence="1">
    <location>
        <begin position="49"/>
        <end position="68"/>
    </location>
</feature>
<dbReference type="RefSeq" id="WP_165142516.1">
    <property type="nucleotide sequence ID" value="NZ_JAALLT010000003.1"/>
</dbReference>
<keyword evidence="1" id="KW-0472">Membrane</keyword>
<keyword evidence="1" id="KW-0812">Transmembrane</keyword>
<dbReference type="NCBIfam" id="NF037970">
    <property type="entry name" value="vanZ_1"/>
    <property type="match status" value="1"/>
</dbReference>
<reference evidence="3 4" key="1">
    <citation type="submission" date="2020-02" db="EMBL/GenBank/DDBJ databases">
        <title>Balneolaceae bacterium YR4-1, complete genome.</title>
        <authorList>
            <person name="Li Y."/>
            <person name="Wu S."/>
        </authorList>
    </citation>
    <scope>NUCLEOTIDE SEQUENCE [LARGE SCALE GENOMIC DNA]</scope>
    <source>
        <strain evidence="3 4">YR4-1</strain>
    </source>
</reference>
<feature type="transmembrane region" description="Helical" evidence="1">
    <location>
        <begin position="14"/>
        <end position="37"/>
    </location>
</feature>
<protein>
    <recommendedName>
        <fullName evidence="2">VanZ-like domain-containing protein</fullName>
    </recommendedName>
</protein>
<dbReference type="InterPro" id="IPR006976">
    <property type="entry name" value="VanZ-like"/>
</dbReference>
<evidence type="ECO:0000313" key="3">
    <source>
        <dbReference type="EMBL" id="NGP77315.1"/>
    </source>
</evidence>
<feature type="domain" description="VanZ-like" evidence="2">
    <location>
        <begin position="32"/>
        <end position="122"/>
    </location>
</feature>
<evidence type="ECO:0000313" key="4">
    <source>
        <dbReference type="Proteomes" id="UP000473278"/>
    </source>
</evidence>
<proteinExistence type="predicted"/>
<gene>
    <name evidence="3" type="ORF">G3570_11760</name>
</gene>
<dbReference type="Pfam" id="PF04892">
    <property type="entry name" value="VanZ"/>
    <property type="match status" value="1"/>
</dbReference>
<evidence type="ECO:0000256" key="1">
    <source>
        <dbReference type="SAM" id="Phobius"/>
    </source>
</evidence>
<dbReference type="PANTHER" id="PTHR28008:SF1">
    <property type="entry name" value="DOMAIN PROTEIN, PUTATIVE (AFU_ORTHOLOGUE AFUA_3G10980)-RELATED"/>
    <property type="match status" value="1"/>
</dbReference>
<organism evidence="3 4">
    <name type="scientific">Halalkalibaculum roseum</name>
    <dbReference type="NCBI Taxonomy" id="2709311"/>
    <lineage>
        <taxon>Bacteria</taxon>
        <taxon>Pseudomonadati</taxon>
        <taxon>Balneolota</taxon>
        <taxon>Balneolia</taxon>
        <taxon>Balneolales</taxon>
        <taxon>Balneolaceae</taxon>
        <taxon>Halalkalibaculum</taxon>
    </lineage>
</organism>
<sequence length="131" mass="14825">MKESPIDYFLRSKYLIPGLFILVTLIMLFLTLVPMGTLGSSAIWGYDKLGHFLLFASWTFLLGAFLYVRNSNKLNLFTIFFIGVTFGILIEVFQYMLPFQRSAEFFDVAFDSLGALAGVLSLKKILPDSDD</sequence>
<dbReference type="Proteomes" id="UP000473278">
    <property type="component" value="Unassembled WGS sequence"/>
</dbReference>
<keyword evidence="4" id="KW-1185">Reference proteome</keyword>
<evidence type="ECO:0000259" key="2">
    <source>
        <dbReference type="Pfam" id="PF04892"/>
    </source>
</evidence>
<dbReference type="EMBL" id="JAALLT010000003">
    <property type="protein sequence ID" value="NGP77315.1"/>
    <property type="molecule type" value="Genomic_DNA"/>
</dbReference>
<feature type="transmembrane region" description="Helical" evidence="1">
    <location>
        <begin position="74"/>
        <end position="93"/>
    </location>
</feature>
<dbReference type="PANTHER" id="PTHR28008">
    <property type="entry name" value="DOMAIN PROTEIN, PUTATIVE (AFU_ORTHOLOGUE AFUA_3G10980)-RELATED"/>
    <property type="match status" value="1"/>
</dbReference>